<dbReference type="RefSeq" id="WP_077463689.1">
    <property type="nucleotide sequence ID" value="NZ_MLAA01000034.1"/>
</dbReference>
<evidence type="ECO:0000259" key="5">
    <source>
        <dbReference type="Pfam" id="PF14718"/>
    </source>
</evidence>
<dbReference type="CDD" id="cd13401">
    <property type="entry name" value="Slt70-like"/>
    <property type="match status" value="1"/>
</dbReference>
<evidence type="ECO:0000256" key="3">
    <source>
        <dbReference type="SAM" id="SignalP"/>
    </source>
</evidence>
<proteinExistence type="inferred from homology"/>
<dbReference type="EMBL" id="MLAA01000034">
    <property type="protein sequence ID" value="OOF68722.1"/>
    <property type="molecule type" value="Genomic_DNA"/>
</dbReference>
<comment type="caution">
    <text evidence="6">The sequence shown here is derived from an EMBL/GenBank/DDBJ whole genome shotgun (WGS) entry which is preliminary data.</text>
</comment>
<dbReference type="Gene3D" id="1.25.20.10">
    <property type="entry name" value="Bacterial muramidases"/>
    <property type="match status" value="1"/>
</dbReference>
<dbReference type="InterPro" id="IPR008939">
    <property type="entry name" value="Lytic_TGlycosylase_superhlx_U"/>
</dbReference>
<dbReference type="PANTHER" id="PTHR37423">
    <property type="entry name" value="SOLUBLE LYTIC MUREIN TRANSGLYCOSYLASE-RELATED"/>
    <property type="match status" value="1"/>
</dbReference>
<dbReference type="InterPro" id="IPR012289">
    <property type="entry name" value="Lytic_TGlycosylase_superhlx_L"/>
</dbReference>
<dbReference type="InterPro" id="IPR023346">
    <property type="entry name" value="Lysozyme-like_dom_sf"/>
</dbReference>
<evidence type="ECO:0008006" key="8">
    <source>
        <dbReference type="Google" id="ProtNLM"/>
    </source>
</evidence>
<keyword evidence="7" id="KW-1185">Reference proteome</keyword>
<sequence length="717" mass="84066">MKKITTLIFSLLVLTCSTQTLSSSTVSSTKTTSKNLVSSKKMQEKASILEKKMWDKEQQDRHLTRLQQRETFLQLEGLLKTAVKTQSLSAQNESIIRHLLSQLQDYPLQQEIQAAYLEAKFKTADWENKSFLANLDQEIVDFIQRNPTHFQRSKLEQFRFSLLIAQNKLQTAWQLSKTVQPKGLDTQSALLNAQYQKEIQTHLSQSKTQSSEIQQILQEFEKLWLENTPLPDSLKEIQMVWEKKLGKTTQKIQQKYLRLLTKNDIQGLSSLMNEVADEETKKHISELQKLLKNPASLPQYINNSGNNINTEEKLAVFQTFSRYLRTQPEQISNPDFSRYQQWIAHYQLNENEIREWKIAFINRFFDNADPNFQQWRDQEILTLGADNLTERRIRTAILQKSSLLPWLQKLSPESQQKQEWRYWTAKEIAKIDTQKSNKILTALSQERGFYPMLAAYQLKKTYQLSFIEIEDLTQIEQEQFTSFLAEIDEWRTLGRFDIAKQRWRYQLEKLPPQIQRRLSRHVQNRYWFDLAVEGSIIAKAWDAIPLRLPNAYQNYFDAALQNLPIRRTFAMAIARQESAFNPTAQSHANARGLMQLLPTTAKQTAQRNQLPYENSNELFRPLNNIVLGTAHLAELNQKYPDNRILIAAAYNAGSSRVERWLERSSGKLTLDEFIATIPFYETRGYVQNVVAYDYYYKILQRQEKPQIFSQAESNRLY</sequence>
<organism evidence="6 7">
    <name type="scientific">Rodentibacter caecimuris</name>
    <dbReference type="NCBI Taxonomy" id="1796644"/>
    <lineage>
        <taxon>Bacteria</taxon>
        <taxon>Pseudomonadati</taxon>
        <taxon>Pseudomonadota</taxon>
        <taxon>Gammaproteobacteria</taxon>
        <taxon>Pasteurellales</taxon>
        <taxon>Pasteurellaceae</taxon>
        <taxon>Rodentibacter</taxon>
    </lineage>
</organism>
<keyword evidence="2 3" id="KW-0732">Signal</keyword>
<dbReference type="Pfam" id="PF14718">
    <property type="entry name" value="SLT_L"/>
    <property type="match status" value="1"/>
</dbReference>
<feature type="domain" description="Lytic transglycosylase superhelical linker" evidence="5">
    <location>
        <begin position="480"/>
        <end position="544"/>
    </location>
</feature>
<dbReference type="PANTHER" id="PTHR37423:SF5">
    <property type="entry name" value="SOLUBLE LYTIC MUREIN TRANSGLYCOSYLASE"/>
    <property type="match status" value="1"/>
</dbReference>
<dbReference type="SUPFAM" id="SSF53955">
    <property type="entry name" value="Lysozyme-like"/>
    <property type="match status" value="1"/>
</dbReference>
<dbReference type="Gene3D" id="1.10.1240.20">
    <property type="entry name" value="Lytic transglycosylase, superhelical linker domain"/>
    <property type="match status" value="1"/>
</dbReference>
<feature type="signal peptide" evidence="3">
    <location>
        <begin position="1"/>
        <end position="22"/>
    </location>
</feature>
<reference evidence="6 7" key="1">
    <citation type="submission" date="2016-10" db="EMBL/GenBank/DDBJ databases">
        <title>Rodentibacter gen. nov. and new species.</title>
        <authorList>
            <person name="Christensen H."/>
        </authorList>
    </citation>
    <scope>NUCLEOTIDE SEQUENCE [LARGE SCALE GENOMIC DNA]</scope>
    <source>
        <strain evidence="6 7">1998236014</strain>
    </source>
</reference>
<dbReference type="Proteomes" id="UP000188820">
    <property type="component" value="Unassembled WGS sequence"/>
</dbReference>
<dbReference type="Pfam" id="PF01464">
    <property type="entry name" value="SLT"/>
    <property type="match status" value="1"/>
</dbReference>
<dbReference type="Gene3D" id="1.10.530.10">
    <property type="match status" value="1"/>
</dbReference>
<evidence type="ECO:0000313" key="6">
    <source>
        <dbReference type="EMBL" id="OOF68722.1"/>
    </source>
</evidence>
<feature type="chain" id="PRO_5045893675" description="Lytic murein transglycosylase" evidence="3">
    <location>
        <begin position="23"/>
        <end position="717"/>
    </location>
</feature>
<dbReference type="PROSITE" id="PS00922">
    <property type="entry name" value="TRANSGLYCOSYLASE"/>
    <property type="match status" value="1"/>
</dbReference>
<gene>
    <name evidence="6" type="ORF">BKG89_07535</name>
</gene>
<evidence type="ECO:0000259" key="4">
    <source>
        <dbReference type="Pfam" id="PF01464"/>
    </source>
</evidence>
<dbReference type="InterPro" id="IPR008258">
    <property type="entry name" value="Transglycosylase_SLT_dom_1"/>
</dbReference>
<dbReference type="InterPro" id="IPR037061">
    <property type="entry name" value="Lytic_TGlycoase_superhlx_L_sf"/>
</dbReference>
<comment type="similarity">
    <text evidence="1">Belongs to the transglycosylase Slt family.</text>
</comment>
<dbReference type="InterPro" id="IPR000189">
    <property type="entry name" value="Transglyc_AS"/>
</dbReference>
<evidence type="ECO:0000256" key="1">
    <source>
        <dbReference type="ARBA" id="ARBA00007734"/>
    </source>
</evidence>
<accession>A0ABX3KW04</accession>
<protein>
    <recommendedName>
        <fullName evidence="8">Lytic murein transglycosylase</fullName>
    </recommendedName>
</protein>
<feature type="domain" description="Transglycosylase SLT" evidence="4">
    <location>
        <begin position="555"/>
        <end position="667"/>
    </location>
</feature>
<evidence type="ECO:0000256" key="2">
    <source>
        <dbReference type="ARBA" id="ARBA00022729"/>
    </source>
</evidence>
<name>A0ABX3KW04_9PAST</name>
<dbReference type="SUPFAM" id="SSF48435">
    <property type="entry name" value="Bacterial muramidases"/>
    <property type="match status" value="1"/>
</dbReference>
<evidence type="ECO:0000313" key="7">
    <source>
        <dbReference type="Proteomes" id="UP000188820"/>
    </source>
</evidence>